<gene>
    <name evidence="2" type="ORF">FHS88_001716</name>
</gene>
<dbReference type="RefSeq" id="WP_246419731.1">
    <property type="nucleotide sequence ID" value="NZ_JAAEDJ010000096.1"/>
</dbReference>
<evidence type="ECO:0000313" key="2">
    <source>
        <dbReference type="EMBL" id="MBB5689591.1"/>
    </source>
</evidence>
<reference evidence="2 3" key="1">
    <citation type="submission" date="2020-08" db="EMBL/GenBank/DDBJ databases">
        <title>Genomic Encyclopedia of Type Strains, Phase IV (KMG-IV): sequencing the most valuable type-strain genomes for metagenomic binning, comparative biology and taxonomic classification.</title>
        <authorList>
            <person name="Goeker M."/>
        </authorList>
    </citation>
    <scope>NUCLEOTIDE SEQUENCE [LARGE SCALE GENOMIC DNA]</scope>
    <source>
        <strain evidence="2 3">DSM 25895</strain>
    </source>
</reference>
<keyword evidence="1" id="KW-1133">Transmembrane helix</keyword>
<keyword evidence="1" id="KW-0472">Membrane</keyword>
<keyword evidence="3" id="KW-1185">Reference proteome</keyword>
<dbReference type="AlphaFoldDB" id="A0A840Y0P6"/>
<organism evidence="2 3">
    <name type="scientific">Neoroseomonas alkaliterrae</name>
    <dbReference type="NCBI Taxonomy" id="1452450"/>
    <lineage>
        <taxon>Bacteria</taxon>
        <taxon>Pseudomonadati</taxon>
        <taxon>Pseudomonadota</taxon>
        <taxon>Alphaproteobacteria</taxon>
        <taxon>Acetobacterales</taxon>
        <taxon>Acetobacteraceae</taxon>
        <taxon>Neoroseomonas</taxon>
    </lineage>
</organism>
<dbReference type="Proteomes" id="UP000562254">
    <property type="component" value="Unassembled WGS sequence"/>
</dbReference>
<evidence type="ECO:0000313" key="3">
    <source>
        <dbReference type="Proteomes" id="UP000562254"/>
    </source>
</evidence>
<feature type="transmembrane region" description="Helical" evidence="1">
    <location>
        <begin position="46"/>
        <end position="68"/>
    </location>
</feature>
<evidence type="ECO:0000256" key="1">
    <source>
        <dbReference type="SAM" id="Phobius"/>
    </source>
</evidence>
<dbReference type="EMBL" id="JACIJE010000004">
    <property type="protein sequence ID" value="MBB5689591.1"/>
    <property type="molecule type" value="Genomic_DNA"/>
</dbReference>
<protein>
    <submittedName>
        <fullName evidence="2">Uncharacterized protein</fullName>
    </submittedName>
</protein>
<name>A0A840Y0P6_9PROT</name>
<keyword evidence="1" id="KW-0812">Transmembrane</keyword>
<accession>A0A840Y0P6</accession>
<sequence>MKASLLAMAVLTVLFAMGLRWREERLATTKAPRPSIIARGKRTANRWVTAAALAAGSTMLIMGGLHWLRISFG</sequence>
<proteinExistence type="predicted"/>
<comment type="caution">
    <text evidence="2">The sequence shown here is derived from an EMBL/GenBank/DDBJ whole genome shotgun (WGS) entry which is preliminary data.</text>
</comment>